<dbReference type="SUPFAM" id="SSF50182">
    <property type="entry name" value="Sm-like ribonucleoproteins"/>
    <property type="match status" value="1"/>
</dbReference>
<evidence type="ECO:0000313" key="8">
    <source>
        <dbReference type="EMBL" id="TWJ16543.1"/>
    </source>
</evidence>
<dbReference type="GO" id="GO:0008381">
    <property type="term" value="F:mechanosensitive monoatomic ion channel activity"/>
    <property type="evidence" value="ECO:0007669"/>
    <property type="project" value="UniProtKB-ARBA"/>
</dbReference>
<evidence type="ECO:0000256" key="3">
    <source>
        <dbReference type="ARBA" id="ARBA00022692"/>
    </source>
</evidence>
<proteinExistence type="predicted"/>
<dbReference type="EMBL" id="VLLN01000026">
    <property type="protein sequence ID" value="TWJ16543.1"/>
    <property type="molecule type" value="Genomic_DNA"/>
</dbReference>
<accession>A0A562VF52</accession>
<comment type="subcellular location">
    <subcellularLocation>
        <location evidence="1">Cell membrane</location>
        <topology evidence="1">Multi-pass membrane protein</topology>
    </subcellularLocation>
</comment>
<sequence>MKILTEWLERATGVPADLYGNLFNSLSIVLILWLARWLILKAVWRRTENSRVRYQWRKSSNYTAFALALLFLGRVWFREFESVVTFLGLLSAGLAIAMKDPLVNVAGWLFILWRRPFDVGDRIQIGGHAGDVIDLRLFQFTLMEIGQWVHADQSTGRIVHIPNGKVFSDPQVNYTKGWFDYIWNEVPVLVTFESNWQKAKEHLERIVAEHAGELTPLAESKLHESSREFIVVSPNLAPTVFTSVEESGVLLTLRYLCEPRRRRESTQKIWETILERFGGFDDVDFAYPTIRYYHNTAEGKAGARVALPEEQESARPSLRS</sequence>
<gene>
    <name evidence="8" type="ORF">JN12_03298</name>
</gene>
<evidence type="ECO:0000256" key="5">
    <source>
        <dbReference type="ARBA" id="ARBA00023136"/>
    </source>
</evidence>
<feature type="transmembrane region" description="Helical" evidence="6">
    <location>
        <begin position="20"/>
        <end position="39"/>
    </location>
</feature>
<evidence type="ECO:0000256" key="1">
    <source>
        <dbReference type="ARBA" id="ARBA00004651"/>
    </source>
</evidence>
<dbReference type="InterPro" id="IPR006685">
    <property type="entry name" value="MscS_channel_2nd"/>
</dbReference>
<keyword evidence="4 6" id="KW-1133">Transmembrane helix</keyword>
<evidence type="ECO:0000259" key="7">
    <source>
        <dbReference type="Pfam" id="PF00924"/>
    </source>
</evidence>
<dbReference type="SUPFAM" id="SSF82689">
    <property type="entry name" value="Mechanosensitive channel protein MscS (YggB), C-terminal domain"/>
    <property type="match status" value="1"/>
</dbReference>
<reference evidence="8 9" key="1">
    <citation type="submission" date="2019-07" db="EMBL/GenBank/DDBJ databases">
        <title>Genomic Encyclopedia of Archaeal and Bacterial Type Strains, Phase II (KMG-II): from individual species to whole genera.</title>
        <authorList>
            <person name="Goeker M."/>
        </authorList>
    </citation>
    <scope>NUCLEOTIDE SEQUENCE [LARGE SCALE GENOMIC DNA]</scope>
    <source>
        <strain evidence="8 9">ATCC BAA-1139</strain>
    </source>
</reference>
<dbReference type="Gene3D" id="2.30.30.60">
    <property type="match status" value="1"/>
</dbReference>
<dbReference type="PANTHER" id="PTHR30566:SF5">
    <property type="entry name" value="MECHANOSENSITIVE ION CHANNEL PROTEIN 1, MITOCHONDRIAL-RELATED"/>
    <property type="match status" value="1"/>
</dbReference>
<feature type="domain" description="Mechanosensitive ion channel MscS" evidence="7">
    <location>
        <begin position="101"/>
        <end position="176"/>
    </location>
</feature>
<evidence type="ECO:0000256" key="2">
    <source>
        <dbReference type="ARBA" id="ARBA00022475"/>
    </source>
</evidence>
<evidence type="ECO:0000313" key="9">
    <source>
        <dbReference type="Proteomes" id="UP000319449"/>
    </source>
</evidence>
<dbReference type="InterPro" id="IPR010920">
    <property type="entry name" value="LSM_dom_sf"/>
</dbReference>
<dbReference type="RefSeq" id="WP_145024775.1">
    <property type="nucleotide sequence ID" value="NZ_VLLN01000026.1"/>
</dbReference>
<comment type="caution">
    <text evidence="8">The sequence shown here is derived from an EMBL/GenBank/DDBJ whole genome shotgun (WGS) entry which is preliminary data.</text>
</comment>
<keyword evidence="2" id="KW-1003">Cell membrane</keyword>
<evidence type="ECO:0000256" key="6">
    <source>
        <dbReference type="SAM" id="Phobius"/>
    </source>
</evidence>
<feature type="transmembrane region" description="Helical" evidence="6">
    <location>
        <begin position="60"/>
        <end position="77"/>
    </location>
</feature>
<dbReference type="OrthoDB" id="9780668at2"/>
<name>A0A562VF52_9BACT</name>
<keyword evidence="9" id="KW-1185">Reference proteome</keyword>
<dbReference type="InterPro" id="IPR023408">
    <property type="entry name" value="MscS_beta-dom_sf"/>
</dbReference>
<dbReference type="GO" id="GO:0005886">
    <property type="term" value="C:plasma membrane"/>
    <property type="evidence" value="ECO:0007669"/>
    <property type="project" value="UniProtKB-SubCell"/>
</dbReference>
<dbReference type="Proteomes" id="UP000319449">
    <property type="component" value="Unassembled WGS sequence"/>
</dbReference>
<protein>
    <submittedName>
        <fullName evidence="8">Small-conductance mechanosensitive channel</fullName>
    </submittedName>
</protein>
<dbReference type="InterPro" id="IPR011066">
    <property type="entry name" value="MscS_channel_C_sf"/>
</dbReference>
<evidence type="ECO:0000256" key="4">
    <source>
        <dbReference type="ARBA" id="ARBA00022989"/>
    </source>
</evidence>
<dbReference type="AlphaFoldDB" id="A0A562VF52"/>
<dbReference type="Pfam" id="PF00924">
    <property type="entry name" value="MS_channel_2nd"/>
    <property type="match status" value="1"/>
</dbReference>
<keyword evidence="3 6" id="KW-0812">Transmembrane</keyword>
<dbReference type="Gene3D" id="3.30.70.100">
    <property type="match status" value="1"/>
</dbReference>
<organism evidence="8 9">
    <name type="scientific">Geobacter argillaceus</name>
    <dbReference type="NCBI Taxonomy" id="345631"/>
    <lineage>
        <taxon>Bacteria</taxon>
        <taxon>Pseudomonadati</taxon>
        <taxon>Thermodesulfobacteriota</taxon>
        <taxon>Desulfuromonadia</taxon>
        <taxon>Geobacterales</taxon>
        <taxon>Geobacteraceae</taxon>
        <taxon>Geobacter</taxon>
    </lineage>
</organism>
<dbReference type="PANTHER" id="PTHR30566">
    <property type="entry name" value="YNAI-RELATED MECHANOSENSITIVE ION CHANNEL"/>
    <property type="match status" value="1"/>
</dbReference>
<keyword evidence="5 6" id="KW-0472">Membrane</keyword>